<protein>
    <submittedName>
        <fullName evidence="2">Uncharacterized protein</fullName>
    </submittedName>
</protein>
<keyword evidence="3" id="KW-1185">Reference proteome</keyword>
<dbReference type="AlphaFoldDB" id="A0A2C5Y231"/>
<evidence type="ECO:0000256" key="1">
    <source>
        <dbReference type="SAM" id="MobiDB-lite"/>
    </source>
</evidence>
<feature type="compositionally biased region" description="Basic and acidic residues" evidence="1">
    <location>
        <begin position="75"/>
        <end position="92"/>
    </location>
</feature>
<feature type="region of interest" description="Disordered" evidence="1">
    <location>
        <begin position="60"/>
        <end position="92"/>
    </location>
</feature>
<comment type="caution">
    <text evidence="2">The sequence shown here is derived from an EMBL/GenBank/DDBJ whole genome shotgun (WGS) entry which is preliminary data.</text>
</comment>
<proteinExistence type="predicted"/>
<evidence type="ECO:0000313" key="2">
    <source>
        <dbReference type="EMBL" id="PHH81949.1"/>
    </source>
</evidence>
<dbReference type="Proteomes" id="UP000224854">
    <property type="component" value="Unassembled WGS sequence"/>
</dbReference>
<sequence>MLADETKTCGAVEACVCKGKVEMKGGKRKRREREECFKTSKEQETLETWRRKGQAVWYPRPGKWLAAGTDEDEESKQGGEKAEGEAKGEKVK</sequence>
<name>A0A2C5Y231_9HYPO</name>
<organism evidence="2 3">
    <name type="scientific">Ophiocordyceps australis</name>
    <dbReference type="NCBI Taxonomy" id="1399860"/>
    <lineage>
        <taxon>Eukaryota</taxon>
        <taxon>Fungi</taxon>
        <taxon>Dikarya</taxon>
        <taxon>Ascomycota</taxon>
        <taxon>Pezizomycotina</taxon>
        <taxon>Sordariomycetes</taxon>
        <taxon>Hypocreomycetidae</taxon>
        <taxon>Hypocreales</taxon>
        <taxon>Ophiocordycipitaceae</taxon>
        <taxon>Ophiocordyceps</taxon>
    </lineage>
</organism>
<accession>A0A2C5Y231</accession>
<gene>
    <name evidence="2" type="ORF">CDD82_7488</name>
</gene>
<evidence type="ECO:0000313" key="3">
    <source>
        <dbReference type="Proteomes" id="UP000224854"/>
    </source>
</evidence>
<reference evidence="2 3" key="1">
    <citation type="submission" date="2017-06" db="EMBL/GenBank/DDBJ databases">
        <title>Ant-infecting Ophiocordyceps genomes reveal a high diversity of potential behavioral manipulation genes and a possible major role for enterotoxins.</title>
        <authorList>
            <person name="De Bekker C."/>
            <person name="Evans H.C."/>
            <person name="Brachmann A."/>
            <person name="Hughes D.P."/>
        </authorList>
    </citation>
    <scope>NUCLEOTIDE SEQUENCE [LARGE SCALE GENOMIC DNA]</scope>
    <source>
        <strain evidence="2 3">1348a</strain>
    </source>
</reference>
<dbReference type="EMBL" id="NJEU01000088">
    <property type="protein sequence ID" value="PHH81949.1"/>
    <property type="molecule type" value="Genomic_DNA"/>
</dbReference>